<accession>A0ABX3WI37</accession>
<keyword evidence="2" id="KW-1277">Toxin-antitoxin system</keyword>
<reference evidence="3 4" key="1">
    <citation type="submission" date="2017-01" db="EMBL/GenBank/DDBJ databases">
        <authorList>
            <person name="Wolfgang W.J."/>
            <person name="Cole J."/>
            <person name="Wroblewski D."/>
            <person name="Mcginnis J."/>
            <person name="Musser K.A."/>
        </authorList>
    </citation>
    <scope>NUCLEOTIDE SEQUENCE [LARGE SCALE GENOMIC DNA]</scope>
    <source>
        <strain evidence="3 4">93087</strain>
    </source>
</reference>
<dbReference type="RefSeq" id="WP_004285819.1">
    <property type="nucleotide sequence ID" value="NZ_CP091509.1"/>
</dbReference>
<evidence type="ECO:0000256" key="2">
    <source>
        <dbReference type="ARBA" id="ARBA00022649"/>
    </source>
</evidence>
<dbReference type="Gene3D" id="3.30.2310.20">
    <property type="entry name" value="RelE-like"/>
    <property type="match status" value="1"/>
</dbReference>
<dbReference type="Pfam" id="PF05016">
    <property type="entry name" value="ParE_toxin"/>
    <property type="match status" value="1"/>
</dbReference>
<dbReference type="InterPro" id="IPR051803">
    <property type="entry name" value="TA_system_RelE-like_toxin"/>
</dbReference>
<sequence>MHIIEWSAGALSDVDDILDFIFADNPHAAVEMDLLIHDSVQHLSTLSYIGRKGRVADTREYVIHPNYLIIYEVSPSRVKILSVLHVRKEYP</sequence>
<evidence type="ECO:0000313" key="4">
    <source>
        <dbReference type="Proteomes" id="UP000193346"/>
    </source>
</evidence>
<dbReference type="NCBIfam" id="TIGR02385">
    <property type="entry name" value="RelE_StbE"/>
    <property type="match status" value="1"/>
</dbReference>
<evidence type="ECO:0000313" key="3">
    <source>
        <dbReference type="EMBL" id="OSI28323.1"/>
    </source>
</evidence>
<comment type="caution">
    <text evidence="3">The sequence shown here is derived from an EMBL/GenBank/DDBJ whole genome shotgun (WGS) entry which is preliminary data.</text>
</comment>
<protein>
    <submittedName>
        <fullName evidence="3">Addiction module toxin RelE</fullName>
    </submittedName>
</protein>
<evidence type="ECO:0000256" key="1">
    <source>
        <dbReference type="ARBA" id="ARBA00006226"/>
    </source>
</evidence>
<dbReference type="EMBL" id="MTAC01000046">
    <property type="protein sequence ID" value="OSI28323.1"/>
    <property type="molecule type" value="Genomic_DNA"/>
</dbReference>
<keyword evidence="4" id="KW-1185">Reference proteome</keyword>
<dbReference type="PANTHER" id="PTHR33755">
    <property type="entry name" value="TOXIN PARE1-RELATED"/>
    <property type="match status" value="1"/>
</dbReference>
<gene>
    <name evidence="3" type="ORF">BV913_11735</name>
</gene>
<name>A0ABX3WI37_9NEIS</name>
<organism evidence="3 4">
    <name type="scientific">Neisseria dumasiana</name>
    <dbReference type="NCBI Taxonomy" id="1931275"/>
    <lineage>
        <taxon>Bacteria</taxon>
        <taxon>Pseudomonadati</taxon>
        <taxon>Pseudomonadota</taxon>
        <taxon>Betaproteobacteria</taxon>
        <taxon>Neisseriales</taxon>
        <taxon>Neisseriaceae</taxon>
        <taxon>Neisseria</taxon>
    </lineage>
</organism>
<dbReference type="Proteomes" id="UP000193346">
    <property type="component" value="Unassembled WGS sequence"/>
</dbReference>
<comment type="similarity">
    <text evidence="1">Belongs to the RelE toxin family.</text>
</comment>
<dbReference type="InterPro" id="IPR007712">
    <property type="entry name" value="RelE/ParE_toxin"/>
</dbReference>
<proteinExistence type="inferred from homology"/>
<dbReference type="InterPro" id="IPR035093">
    <property type="entry name" value="RelE/ParE_toxin_dom_sf"/>
</dbReference>